<dbReference type="Gene3D" id="1.50.10.10">
    <property type="match status" value="1"/>
</dbReference>
<dbReference type="Proteomes" id="UP001055420">
    <property type="component" value="Chromosome"/>
</dbReference>
<name>A0ABY4XQX2_9BACT</name>
<protein>
    <submittedName>
        <fullName evidence="1">Alpha,alpha-trehalase</fullName>
    </submittedName>
</protein>
<dbReference type="InterPro" id="IPR008928">
    <property type="entry name" value="6-hairpin_glycosidase_sf"/>
</dbReference>
<dbReference type="Pfam" id="PF01204">
    <property type="entry name" value="Trehalase"/>
    <property type="match status" value="1"/>
</dbReference>
<evidence type="ECO:0000313" key="1">
    <source>
        <dbReference type="EMBL" id="USJ32842.1"/>
    </source>
</evidence>
<dbReference type="InterPro" id="IPR001661">
    <property type="entry name" value="Glyco_hydro_37"/>
</dbReference>
<organism evidence="1 2">
    <name type="scientific">Dyadobacter chenhuakuii</name>
    <dbReference type="NCBI Taxonomy" id="2909339"/>
    <lineage>
        <taxon>Bacteria</taxon>
        <taxon>Pseudomonadati</taxon>
        <taxon>Bacteroidota</taxon>
        <taxon>Cytophagia</taxon>
        <taxon>Cytophagales</taxon>
        <taxon>Spirosomataceae</taxon>
        <taxon>Dyadobacter</taxon>
    </lineage>
</organism>
<sequence length="57" mass="6422">MCENGPFAVRLRISDTNLTAGGGEYANQEGFGWTNAVYLRLVESKNQIRYFFENAVC</sequence>
<dbReference type="EMBL" id="CP098805">
    <property type="protein sequence ID" value="USJ32842.1"/>
    <property type="molecule type" value="Genomic_DNA"/>
</dbReference>
<keyword evidence="2" id="KW-1185">Reference proteome</keyword>
<accession>A0ABY4XQX2</accession>
<reference evidence="1" key="1">
    <citation type="submission" date="2022-06" db="EMBL/GenBank/DDBJ databases">
        <title>Novel species in genus Dyadobacter.</title>
        <authorList>
            <person name="Ma C."/>
        </authorList>
    </citation>
    <scope>NUCLEOTIDE SEQUENCE</scope>
    <source>
        <strain evidence="1">CY22</strain>
    </source>
</reference>
<dbReference type="SUPFAM" id="SSF48208">
    <property type="entry name" value="Six-hairpin glycosidases"/>
    <property type="match status" value="1"/>
</dbReference>
<evidence type="ECO:0000313" key="2">
    <source>
        <dbReference type="Proteomes" id="UP001055420"/>
    </source>
</evidence>
<proteinExistence type="predicted"/>
<gene>
    <name evidence="1" type="ORF">NFI80_08840</name>
</gene>
<dbReference type="InterPro" id="IPR012341">
    <property type="entry name" value="6hp_glycosidase-like_sf"/>
</dbReference>
<dbReference type="RefSeq" id="WP_252172111.1">
    <property type="nucleotide sequence ID" value="NZ_CP098805.1"/>
</dbReference>